<dbReference type="PANTHER" id="PTHR46741:SF7">
    <property type="entry name" value="TRANSMEMBRANE PROTEIN"/>
    <property type="match status" value="1"/>
</dbReference>
<name>A0AAV9E7G4_ACOCL</name>
<organism evidence="2 3">
    <name type="scientific">Acorus calamus</name>
    <name type="common">Sweet flag</name>
    <dbReference type="NCBI Taxonomy" id="4465"/>
    <lineage>
        <taxon>Eukaryota</taxon>
        <taxon>Viridiplantae</taxon>
        <taxon>Streptophyta</taxon>
        <taxon>Embryophyta</taxon>
        <taxon>Tracheophyta</taxon>
        <taxon>Spermatophyta</taxon>
        <taxon>Magnoliopsida</taxon>
        <taxon>Liliopsida</taxon>
        <taxon>Acoraceae</taxon>
        <taxon>Acorus</taxon>
    </lineage>
</organism>
<dbReference type="InterPro" id="IPR035669">
    <property type="entry name" value="SGNH_plant_lipase-like"/>
</dbReference>
<reference evidence="2" key="2">
    <citation type="submission" date="2023-06" db="EMBL/GenBank/DDBJ databases">
        <authorList>
            <person name="Ma L."/>
            <person name="Liu K.-W."/>
            <person name="Li Z."/>
            <person name="Hsiao Y.-Y."/>
            <person name="Qi Y."/>
            <person name="Fu T."/>
            <person name="Tang G."/>
            <person name="Zhang D."/>
            <person name="Sun W.-H."/>
            <person name="Liu D.-K."/>
            <person name="Li Y."/>
            <person name="Chen G.-Z."/>
            <person name="Liu X.-D."/>
            <person name="Liao X.-Y."/>
            <person name="Jiang Y.-T."/>
            <person name="Yu X."/>
            <person name="Hao Y."/>
            <person name="Huang J."/>
            <person name="Zhao X.-W."/>
            <person name="Ke S."/>
            <person name="Chen Y.-Y."/>
            <person name="Wu W.-L."/>
            <person name="Hsu J.-L."/>
            <person name="Lin Y.-F."/>
            <person name="Huang M.-D."/>
            <person name="Li C.-Y."/>
            <person name="Huang L."/>
            <person name="Wang Z.-W."/>
            <person name="Zhao X."/>
            <person name="Zhong W.-Y."/>
            <person name="Peng D.-H."/>
            <person name="Ahmad S."/>
            <person name="Lan S."/>
            <person name="Zhang J.-S."/>
            <person name="Tsai W.-C."/>
            <person name="Van De Peer Y."/>
            <person name="Liu Z.-J."/>
        </authorList>
    </citation>
    <scope>NUCLEOTIDE SEQUENCE</scope>
    <source>
        <strain evidence="2">CP</strain>
        <tissue evidence="2">Leaves</tissue>
    </source>
</reference>
<dbReference type="InterPro" id="IPR012870">
    <property type="entry name" value="DUF1666"/>
</dbReference>
<gene>
    <name evidence="2" type="ORF">QJS10_CPA09g01521</name>
</gene>
<comment type="similarity">
    <text evidence="1">Belongs to the 'GDSL' lipolytic enzyme family.</text>
</comment>
<dbReference type="Proteomes" id="UP001180020">
    <property type="component" value="Unassembled WGS sequence"/>
</dbReference>
<evidence type="ECO:0000256" key="1">
    <source>
        <dbReference type="ARBA" id="ARBA00008668"/>
    </source>
</evidence>
<sequence>MPNGRFTNGRTVADIVGDRLGYPRPPPFLDTSLTEDVILKQGVNYASGGGGILNETASLFIQRFSLYKQIELFQGTQEMIRTKIGREAADKFFKDALYTVALGSNDFINNFLLPVYPDSYTYSSVGFNNYLISTLKAQLTMLHSMGARRMMFFGLGPMGCIPLQRVLNSGECQKSTNKLALSFNKAASKLMDDLNAKLPNASFNFGEAYDVVQDVIDNPVKYGFNNSDSPCCTFVKGKIRPSLTCTPLSSLCTDRSKYVFWDEYHPTDAANELIATVTMKKLGLKPGLLWKVVNGEEVFFLLDWWVGDGPLQEHFPGRASDLLVSGGTAVLVDLWRLGRLVRSLKNKVSVFIFHEVPSVVSDDDEETDEWYEFPADSDDIDHHRVLLITCESETVSEDQESEFMLEDIDKVSPNQSSSDDDSFVKGGVCHDIPVEDTEPCPHYRVLSVTFEPDIVFEDGIDKGELVEYDKHESSALVWSSRSLNFGGAENERVEEVSDEFHNAYVERMSWFDLLHHDRAGLLSAISGNPEGSPFRGNLEATHFALPVISWTGVPIQKLIQSAERDFEMVYVGQLCLGWEALHYQYRKVEGLARSSVKGAFFGNVAGKFQKFQIFLERFTENDKGEGRRVWNYVQNRSSFKSLLQVPEVSGYVEDGADGRKGEAMRAGELLKAIEKSINAFWFFLNSDNNNKSFWKMKNLPWTHTKVEDPRDLILLSNLNKALKKKEQGMNDLQRKRRWSLTRSHPLEECQRMDIFFSMIDIKLVSRVLKMSMLSTNQLNWCLEKLNHIEFKDGKVVRANTSILFPPS</sequence>
<dbReference type="Pfam" id="PF07891">
    <property type="entry name" value="DUF1666"/>
    <property type="match status" value="1"/>
</dbReference>
<dbReference type="SUPFAM" id="SSF52266">
    <property type="entry name" value="SGNH hydrolase"/>
    <property type="match status" value="1"/>
</dbReference>
<dbReference type="GO" id="GO:0016788">
    <property type="term" value="F:hydrolase activity, acting on ester bonds"/>
    <property type="evidence" value="ECO:0007669"/>
    <property type="project" value="InterPro"/>
</dbReference>
<accession>A0AAV9E7G4</accession>
<protein>
    <submittedName>
        <fullName evidence="2">GDSL esterase/lipase</fullName>
    </submittedName>
</protein>
<dbReference type="Pfam" id="PF00657">
    <property type="entry name" value="Lipase_GDSL"/>
    <property type="match status" value="1"/>
</dbReference>
<comment type="caution">
    <text evidence="2">The sequence shown here is derived from an EMBL/GenBank/DDBJ whole genome shotgun (WGS) entry which is preliminary data.</text>
</comment>
<dbReference type="AlphaFoldDB" id="A0AAV9E7G4"/>
<evidence type="ECO:0000313" key="3">
    <source>
        <dbReference type="Proteomes" id="UP001180020"/>
    </source>
</evidence>
<proteinExistence type="inferred from homology"/>
<dbReference type="PANTHER" id="PTHR46741">
    <property type="entry name" value="OS09G0413600 PROTEIN"/>
    <property type="match status" value="1"/>
</dbReference>
<dbReference type="CDD" id="cd01837">
    <property type="entry name" value="SGNH_plant_lipase_like"/>
    <property type="match status" value="1"/>
</dbReference>
<dbReference type="EMBL" id="JAUJYO010000009">
    <property type="protein sequence ID" value="KAK1307897.1"/>
    <property type="molecule type" value="Genomic_DNA"/>
</dbReference>
<dbReference type="Gene3D" id="3.40.50.1110">
    <property type="entry name" value="SGNH hydrolase"/>
    <property type="match status" value="1"/>
</dbReference>
<evidence type="ECO:0000313" key="2">
    <source>
        <dbReference type="EMBL" id="KAK1307897.1"/>
    </source>
</evidence>
<reference evidence="2" key="1">
    <citation type="journal article" date="2023" name="Nat. Commun.">
        <title>Diploid and tetraploid genomes of Acorus and the evolution of monocots.</title>
        <authorList>
            <person name="Ma L."/>
            <person name="Liu K.W."/>
            <person name="Li Z."/>
            <person name="Hsiao Y.Y."/>
            <person name="Qi Y."/>
            <person name="Fu T."/>
            <person name="Tang G.D."/>
            <person name="Zhang D."/>
            <person name="Sun W.H."/>
            <person name="Liu D.K."/>
            <person name="Li Y."/>
            <person name="Chen G.Z."/>
            <person name="Liu X.D."/>
            <person name="Liao X.Y."/>
            <person name="Jiang Y.T."/>
            <person name="Yu X."/>
            <person name="Hao Y."/>
            <person name="Huang J."/>
            <person name="Zhao X.W."/>
            <person name="Ke S."/>
            <person name="Chen Y.Y."/>
            <person name="Wu W.L."/>
            <person name="Hsu J.L."/>
            <person name="Lin Y.F."/>
            <person name="Huang M.D."/>
            <person name="Li C.Y."/>
            <person name="Huang L."/>
            <person name="Wang Z.W."/>
            <person name="Zhao X."/>
            <person name="Zhong W.Y."/>
            <person name="Peng D.H."/>
            <person name="Ahmad S."/>
            <person name="Lan S."/>
            <person name="Zhang J.S."/>
            <person name="Tsai W.C."/>
            <person name="Van de Peer Y."/>
            <person name="Liu Z.J."/>
        </authorList>
    </citation>
    <scope>NUCLEOTIDE SEQUENCE</scope>
    <source>
        <strain evidence="2">CP</strain>
    </source>
</reference>
<keyword evidence="3" id="KW-1185">Reference proteome</keyword>
<dbReference type="InterPro" id="IPR001087">
    <property type="entry name" value="GDSL"/>
</dbReference>
<dbReference type="InterPro" id="IPR036514">
    <property type="entry name" value="SGNH_hydro_sf"/>
</dbReference>